<feature type="transmembrane region" description="Helical" evidence="2">
    <location>
        <begin position="1528"/>
        <end position="1546"/>
    </location>
</feature>
<feature type="region of interest" description="Disordered" evidence="1">
    <location>
        <begin position="1551"/>
        <end position="1608"/>
    </location>
</feature>
<feature type="transmembrane region" description="Helical" evidence="2">
    <location>
        <begin position="496"/>
        <end position="514"/>
    </location>
</feature>
<feature type="transmembrane region" description="Helical" evidence="2">
    <location>
        <begin position="384"/>
        <end position="405"/>
    </location>
</feature>
<feature type="region of interest" description="Disordered" evidence="1">
    <location>
        <begin position="41"/>
        <end position="60"/>
    </location>
</feature>
<proteinExistence type="predicted"/>
<feature type="transmembrane region" description="Helical" evidence="2">
    <location>
        <begin position="1381"/>
        <end position="1401"/>
    </location>
</feature>
<feature type="transmembrane region" description="Helical" evidence="2">
    <location>
        <begin position="620"/>
        <end position="641"/>
    </location>
</feature>
<feature type="region of interest" description="Disordered" evidence="1">
    <location>
        <begin position="411"/>
        <end position="430"/>
    </location>
</feature>
<feature type="transmembrane region" description="Helical" evidence="2">
    <location>
        <begin position="1408"/>
        <end position="1428"/>
    </location>
</feature>
<feature type="region of interest" description="Disordered" evidence="1">
    <location>
        <begin position="116"/>
        <end position="136"/>
    </location>
</feature>
<feature type="transmembrane region" description="Helical" evidence="2">
    <location>
        <begin position="1504"/>
        <end position="1522"/>
    </location>
</feature>
<dbReference type="InterPro" id="IPR017850">
    <property type="entry name" value="Alkaline_phosphatase_core_sf"/>
</dbReference>
<feature type="transmembrane region" description="Helical" evidence="2">
    <location>
        <begin position="568"/>
        <end position="589"/>
    </location>
</feature>
<reference evidence="4 5" key="1">
    <citation type="submission" date="2016-06" db="EMBL/GenBank/DDBJ databases">
        <title>Genome sequence of Oerskovia enterophila DSM 43852.</title>
        <authorList>
            <person name="Poehlein A."/>
            <person name="Jag V."/>
            <person name="Bengelsdorf F.R."/>
            <person name="Daniel R."/>
            <person name="Duerre P."/>
        </authorList>
    </citation>
    <scope>NUCLEOTIDE SEQUENCE [LARGE SCALE GENOMIC DNA]</scope>
    <source>
        <strain evidence="4 5">DSM 43852</strain>
    </source>
</reference>
<keyword evidence="2" id="KW-0472">Membrane</keyword>
<organism evidence="4 5">
    <name type="scientific">Oerskovia enterophila</name>
    <dbReference type="NCBI Taxonomy" id="43678"/>
    <lineage>
        <taxon>Bacteria</taxon>
        <taxon>Bacillati</taxon>
        <taxon>Actinomycetota</taxon>
        <taxon>Actinomycetes</taxon>
        <taxon>Micrococcales</taxon>
        <taxon>Cellulomonadaceae</taxon>
        <taxon>Oerskovia</taxon>
    </lineage>
</organism>
<evidence type="ECO:0000313" key="5">
    <source>
        <dbReference type="Proteomes" id="UP000093412"/>
    </source>
</evidence>
<keyword evidence="3" id="KW-0732">Signal</keyword>
<feature type="compositionally biased region" description="Low complexity" evidence="1">
    <location>
        <begin position="41"/>
        <end position="55"/>
    </location>
</feature>
<keyword evidence="2" id="KW-1133">Transmembrane helix</keyword>
<feature type="transmembrane region" description="Helical" evidence="2">
    <location>
        <begin position="1255"/>
        <end position="1275"/>
    </location>
</feature>
<evidence type="ECO:0000256" key="2">
    <source>
        <dbReference type="SAM" id="Phobius"/>
    </source>
</evidence>
<evidence type="ECO:0000256" key="3">
    <source>
        <dbReference type="SAM" id="SignalP"/>
    </source>
</evidence>
<feature type="transmembrane region" description="Helical" evidence="2">
    <location>
        <begin position="595"/>
        <end position="613"/>
    </location>
</feature>
<keyword evidence="2" id="KW-0812">Transmembrane</keyword>
<feature type="transmembrane region" description="Helical" evidence="2">
    <location>
        <begin position="434"/>
        <end position="459"/>
    </location>
</feature>
<accession>A0ABX2Y9I6</accession>
<name>A0ABX2Y9I6_9CELL</name>
<feature type="transmembrane region" description="Helical" evidence="2">
    <location>
        <begin position="806"/>
        <end position="824"/>
    </location>
</feature>
<feature type="chain" id="PRO_5046915659" evidence="3">
    <location>
        <begin position="38"/>
        <end position="1608"/>
    </location>
</feature>
<evidence type="ECO:0000256" key="1">
    <source>
        <dbReference type="SAM" id="MobiDB-lite"/>
    </source>
</evidence>
<comment type="caution">
    <text evidence="4">The sequence shown here is derived from an EMBL/GenBank/DDBJ whole genome shotgun (WGS) entry which is preliminary data.</text>
</comment>
<feature type="region of interest" description="Disordered" evidence="1">
    <location>
        <begin position="169"/>
        <end position="188"/>
    </location>
</feature>
<sequence length="1608" mass="162998">MTNPAPAQTPRRTSSRGFAALLLAIGALVAPALPAAAATATSSPASTEAPTDSSPEGPTVLVGVAGLRWTDVNPTTVPHLWSMIGSSSVGSINVRTGAGPVTCPLDAWLTLSAGQRESSAPPAVEPVPSDDPADPAEISPTIDCEPLPTIDAGTGVGSSSVPGWTTLTTGPEDLVGEPADTTVDPETGAVVPRGPGALGTELAAAGVCSTAVGPGGAITLADSTGSVSRYVPTLDALSQDELAACGTVVIDQGELPESSPERTEALRELDQVLERLTSDLPRDSRVLVAGIADTPGAKPGLQVVVDWTASGSEHGWLQSESTRFKGLVQLTDLTATLASDAGISTAAFEGGAPLESGDDRRMSISRTVENRRYLGVLSDTAPNLMPAFVGLLIGSLVIAVGATLWSRRAAERRAAGSPSGPTTPLPPSPRGRRVLSAVLLLVASAPAASSLSTLARWWVSPAPTFALILSVSVATVVVALVAWFVSRVLPRSPWRLAAAVSGVTWLVLTVDGLTGTTLQQGSLLGPAPVLGARFYGFNNMTFAVYGAAALLLAGSIASQLVAHGRRRAGIAVVVGVGIVTTVVDGWPAFGADFGGILALIPAFAILALLVAQVRITVRRILAVAAVTIGVVVVVSVVDWAIPGTSSHLGGFVQRFLDGDALSMIATKAAGAWATVASVPGVLATVAVVATAFAALRPDVCRLPEVAAAYRAWPQLRSLVVSLVVAAGIGSVLNDSGVIIAVMFVVVAIATVVASFLSESSITAVATAVPTTVPVAASAAVSPRTRAPRIAGLSTDSGTIRRMPTTILAVGGGLLLSLLLAAAVVPTSGAAVAGDEVRRGTGAPVAPEGESLVVIGTSGLRWPDVSSGTAPELRTLLTEGAGAAGDSLPTGAASRCPASGWLALSAGQYVRHEPLLLDDGTTSCAPVTTVAADGTTTSTDEPVDTVASSRVATPATSVQVAGWQDMVDAQSRTVELGTLGQAISDAGVCATAVGPRAALALADRDGTVARYQDLPAALAPVNDTFGCALTVIDAGDATPAALETVPGETPAERSARYRAERPGLVADVDATVGRVLDAVPDSATVLVVDVVNNPGARPALGVTMVRSSASIDSDQPRFLTSSATRSDGIVRLLDVPPTILGALGVEVPAGIDTSVITYGSPRPLDAASAADALADLTSRDQVRRQIYPYFVDYAGYAGLVLAAGCLLLAPAARRKDSRGWRIARRVAEGAALVLASLPAAAFVSSMTSWWRFENPMLAAVAMSVGSTVVVAGLGALAPRRPVWAGPALVAGITFAVLTLDALLGTPFNRASPLGSAPTFGARFYGFGNPTFSVYAVAGVLAAAGVAQWLVLRGRRRTATLVVGAIGVVAMAVDVWPTLGADLGGGLVLVPTFAILLLAASGARLTFRRFFTIGLAGVGVVAAIGVLDWLRPPAARSHLGRFVGQVVDGDAWEMLWRKAGYAARSVLGGVPVWITLVVLVWFALVLFAPRRFTPAWFARSEAGWPLFRPAILAIWVMCVSGSLVNDFGVRIAMIALVAAVPLVVLTALRATPGSPGEVPDADGGTASGTGAAPSGTVSSGTGARPSGVLPSLPDGGGSPDDAAEPAASGR</sequence>
<evidence type="ECO:0000313" key="4">
    <source>
        <dbReference type="EMBL" id="OCI33155.1"/>
    </source>
</evidence>
<dbReference type="EMBL" id="MAQA01000001">
    <property type="protein sequence ID" value="OCI33155.1"/>
    <property type="molecule type" value="Genomic_DNA"/>
</dbReference>
<keyword evidence="5" id="KW-1185">Reference proteome</keyword>
<feature type="transmembrane region" description="Helical" evidence="2">
    <location>
        <begin position="1229"/>
        <end position="1249"/>
    </location>
</feature>
<dbReference type="RefSeq" id="WP_068623473.1">
    <property type="nucleotide sequence ID" value="NZ_MAQA01000001.1"/>
</dbReference>
<feature type="transmembrane region" description="Helical" evidence="2">
    <location>
        <begin position="738"/>
        <end position="756"/>
    </location>
</feature>
<feature type="transmembrane region" description="Helical" evidence="2">
    <location>
        <begin position="1459"/>
        <end position="1484"/>
    </location>
</feature>
<feature type="transmembrane region" description="Helical" evidence="2">
    <location>
        <begin position="715"/>
        <end position="732"/>
    </location>
</feature>
<feature type="transmembrane region" description="Helical" evidence="2">
    <location>
        <begin position="1357"/>
        <end position="1375"/>
    </location>
</feature>
<feature type="transmembrane region" description="Helical" evidence="2">
    <location>
        <begin position="671"/>
        <end position="695"/>
    </location>
</feature>
<feature type="signal peptide" evidence="3">
    <location>
        <begin position="1"/>
        <end position="37"/>
    </location>
</feature>
<feature type="transmembrane region" description="Helical" evidence="2">
    <location>
        <begin position="1330"/>
        <end position="1350"/>
    </location>
</feature>
<feature type="transmembrane region" description="Helical" evidence="2">
    <location>
        <begin position="1185"/>
        <end position="1208"/>
    </location>
</feature>
<feature type="transmembrane region" description="Helical" evidence="2">
    <location>
        <begin position="534"/>
        <end position="556"/>
    </location>
</feature>
<dbReference type="SUPFAM" id="SSF53649">
    <property type="entry name" value="Alkaline phosphatase-like"/>
    <property type="match status" value="1"/>
</dbReference>
<feature type="transmembrane region" description="Helical" evidence="2">
    <location>
        <begin position="1282"/>
        <end position="1302"/>
    </location>
</feature>
<gene>
    <name evidence="4" type="ORF">OERS_00760</name>
</gene>
<protein>
    <submittedName>
        <fullName evidence="4">Uncharacterized protein</fullName>
    </submittedName>
</protein>
<dbReference type="Proteomes" id="UP000093412">
    <property type="component" value="Unassembled WGS sequence"/>
</dbReference>
<feature type="compositionally biased region" description="Low complexity" evidence="1">
    <location>
        <begin position="1566"/>
        <end position="1581"/>
    </location>
</feature>
<feature type="transmembrane region" description="Helical" evidence="2">
    <location>
        <begin position="465"/>
        <end position="484"/>
    </location>
</feature>